<dbReference type="AlphaFoldDB" id="A0A7E4VSK7"/>
<dbReference type="WBParaSite" id="Pan_g23673.t1">
    <property type="protein sequence ID" value="Pan_g23673.t1"/>
    <property type="gene ID" value="Pan_g23673"/>
</dbReference>
<accession>A0A7E4VSK7</accession>
<dbReference type="Proteomes" id="UP000492821">
    <property type="component" value="Unassembled WGS sequence"/>
</dbReference>
<sequence length="153" mass="17680">MELNKETKIFLKSNDNQIIEVGYEVIRDCELLKSSFKFGIVSKEPMYVNVNAESLNIVIQFSQLFKDHADYEPIANMDNGSPPDSDDPGMLFFQSYLAASFEHLLKVADYLQNQRIIDYMIHDIWQRAAHKSVSEMGIFFHSMDCLTDKERAT</sequence>
<dbReference type="Gene3D" id="3.30.710.10">
    <property type="entry name" value="Potassium Channel Kv1.1, Chain A"/>
    <property type="match status" value="1"/>
</dbReference>
<dbReference type="InterPro" id="IPR011333">
    <property type="entry name" value="SKP1/BTB/POZ_sf"/>
</dbReference>
<reference evidence="1" key="1">
    <citation type="journal article" date="2013" name="Genetics">
        <title>The draft genome and transcriptome of Panagrellus redivivus are shaped by the harsh demands of a free-living lifestyle.</title>
        <authorList>
            <person name="Srinivasan J."/>
            <person name="Dillman A.R."/>
            <person name="Macchietto M.G."/>
            <person name="Heikkinen L."/>
            <person name="Lakso M."/>
            <person name="Fracchia K.M."/>
            <person name="Antoshechkin I."/>
            <person name="Mortazavi A."/>
            <person name="Wong G."/>
            <person name="Sternberg P.W."/>
        </authorList>
    </citation>
    <scope>NUCLEOTIDE SEQUENCE [LARGE SCALE GENOMIC DNA]</scope>
    <source>
        <strain evidence="1">MT8872</strain>
    </source>
</reference>
<reference evidence="2" key="2">
    <citation type="submission" date="2020-10" db="UniProtKB">
        <authorList>
            <consortium name="WormBaseParasite"/>
        </authorList>
    </citation>
    <scope>IDENTIFICATION</scope>
</reference>
<evidence type="ECO:0000313" key="1">
    <source>
        <dbReference type="Proteomes" id="UP000492821"/>
    </source>
</evidence>
<proteinExistence type="predicted"/>
<name>A0A7E4VSK7_PANRE</name>
<keyword evidence="1" id="KW-1185">Reference proteome</keyword>
<evidence type="ECO:0000313" key="2">
    <source>
        <dbReference type="WBParaSite" id="Pan_g23673.t1"/>
    </source>
</evidence>
<protein>
    <submittedName>
        <fullName evidence="2">BTB domain-containing protein</fullName>
    </submittedName>
</protein>
<organism evidence="1 2">
    <name type="scientific">Panagrellus redivivus</name>
    <name type="common">Microworm</name>
    <dbReference type="NCBI Taxonomy" id="6233"/>
    <lineage>
        <taxon>Eukaryota</taxon>
        <taxon>Metazoa</taxon>
        <taxon>Ecdysozoa</taxon>
        <taxon>Nematoda</taxon>
        <taxon>Chromadorea</taxon>
        <taxon>Rhabditida</taxon>
        <taxon>Tylenchina</taxon>
        <taxon>Panagrolaimomorpha</taxon>
        <taxon>Panagrolaimoidea</taxon>
        <taxon>Panagrolaimidae</taxon>
        <taxon>Panagrellus</taxon>
    </lineage>
</organism>